<reference evidence="3 4" key="2">
    <citation type="journal article" date="2016" name="Int. J. Syst. Evol. Microbiol.">
        <title>Paenibacillus bovis sp. nov., isolated from raw yak (Bos grunniens) milk.</title>
        <authorList>
            <person name="Gao C."/>
            <person name="Han J."/>
            <person name="Liu Z."/>
            <person name="Xu X."/>
            <person name="Hang F."/>
            <person name="Wu Z."/>
        </authorList>
    </citation>
    <scope>NUCLEOTIDE SEQUENCE [LARGE SCALE GENOMIC DNA]</scope>
    <source>
        <strain evidence="3 4">BD3526</strain>
    </source>
</reference>
<evidence type="ECO:0000259" key="2">
    <source>
        <dbReference type="Pfam" id="PF13786"/>
    </source>
</evidence>
<evidence type="ECO:0000313" key="3">
    <source>
        <dbReference type="EMBL" id="ANF97431.1"/>
    </source>
</evidence>
<dbReference type="OrthoDB" id="2460662at2"/>
<evidence type="ECO:0000313" key="4">
    <source>
        <dbReference type="Proteomes" id="UP000078148"/>
    </source>
</evidence>
<gene>
    <name evidence="3" type="ORF">AR543_16400</name>
</gene>
<dbReference type="KEGG" id="pbv:AR543_16400"/>
<reference evidence="4" key="1">
    <citation type="submission" date="2015-10" db="EMBL/GenBank/DDBJ databases">
        <title>Genome of Paenibacillus bovis sp. nov.</title>
        <authorList>
            <person name="Wu Z."/>
            <person name="Gao C."/>
            <person name="Liu Z."/>
            <person name="Zheng H."/>
        </authorList>
    </citation>
    <scope>NUCLEOTIDE SEQUENCE [LARGE SCALE GENOMIC DNA]</scope>
    <source>
        <strain evidence="4">BD3526</strain>
    </source>
</reference>
<keyword evidence="1" id="KW-0812">Transmembrane</keyword>
<dbReference type="InterPro" id="IPR025436">
    <property type="entry name" value="DUF4179"/>
</dbReference>
<protein>
    <recommendedName>
        <fullName evidence="2">DUF4179 domain-containing protein</fullName>
    </recommendedName>
</protein>
<feature type="domain" description="DUF4179" evidence="2">
    <location>
        <begin position="54"/>
        <end position="142"/>
    </location>
</feature>
<dbReference type="Gene3D" id="2.60.40.1630">
    <property type="entry name" value="bacillus anthracis domain"/>
    <property type="match status" value="1"/>
</dbReference>
<name>A0A172ZIG5_9BACL</name>
<dbReference type="RefSeq" id="WP_060535541.1">
    <property type="nucleotide sequence ID" value="NZ_CP013023.1"/>
</dbReference>
<dbReference type="EMBL" id="CP013023">
    <property type="protein sequence ID" value="ANF97431.1"/>
    <property type="molecule type" value="Genomic_DNA"/>
</dbReference>
<dbReference type="STRING" id="1616788.AR543_16400"/>
<accession>A0A172ZIG5</accession>
<dbReference type="Proteomes" id="UP000078148">
    <property type="component" value="Chromosome"/>
</dbReference>
<organism evidence="3 4">
    <name type="scientific">Paenibacillus bovis</name>
    <dbReference type="NCBI Taxonomy" id="1616788"/>
    <lineage>
        <taxon>Bacteria</taxon>
        <taxon>Bacillati</taxon>
        <taxon>Bacillota</taxon>
        <taxon>Bacilli</taxon>
        <taxon>Bacillales</taxon>
        <taxon>Paenibacillaceae</taxon>
        <taxon>Paenibacillus</taxon>
    </lineage>
</organism>
<dbReference type="AlphaFoldDB" id="A0A172ZIG5"/>
<keyword evidence="4" id="KW-1185">Reference proteome</keyword>
<feature type="transmembrane region" description="Helical" evidence="1">
    <location>
        <begin position="58"/>
        <end position="78"/>
    </location>
</feature>
<keyword evidence="1" id="KW-1133">Transmembrane helix</keyword>
<evidence type="ECO:0000256" key="1">
    <source>
        <dbReference type="SAM" id="Phobius"/>
    </source>
</evidence>
<keyword evidence="1" id="KW-0472">Membrane</keyword>
<dbReference type="Pfam" id="PF13786">
    <property type="entry name" value="DUF4179"/>
    <property type="match status" value="1"/>
</dbReference>
<proteinExistence type="predicted"/>
<sequence>MNNHLDQQLREKAQQIHMELPEVIRQRIDQTLSNLPDQSDRKNDNRPAKFPHKKKYSILKWAVSAVVIISLIAGVAWYKVPAFADIIRSVFTDKSGPDYGLLNARELGLVQHPDIKVQSNGYTIKVGEAIADPTRVIMALEVYGPDGKMDRDLFFNHDAILVKDETGKVVGTMYDVGVTTDFYYMIVSFAEPLQTQNITIESNITSMRQSGEQNKIYGNWKFKFAIDLTKANQQTQIVPLKGTYTSPDGMTISLKRITRMVRGSGWKSIANYQPKHYAALQGNHGKSKN</sequence>